<dbReference type="PANTHER" id="PTHR43345:SF5">
    <property type="entry name" value="3-ISOPROPYLMALATE DEHYDRATASE SMALL SUBUNIT"/>
    <property type="match status" value="1"/>
</dbReference>
<dbReference type="GO" id="GO:0009316">
    <property type="term" value="C:3-isopropylmalate dehydratase complex"/>
    <property type="evidence" value="ECO:0007669"/>
    <property type="project" value="InterPro"/>
</dbReference>
<dbReference type="GO" id="GO:0003861">
    <property type="term" value="F:3-isopropylmalate dehydratase activity"/>
    <property type="evidence" value="ECO:0007669"/>
    <property type="project" value="UniProtKB-EC"/>
</dbReference>
<comment type="catalytic activity">
    <reaction evidence="1">
        <text>(2R,3S)-3-isopropylmalate = (2S)-2-isopropylmalate</text>
        <dbReference type="Rhea" id="RHEA:32287"/>
        <dbReference type="ChEBI" id="CHEBI:1178"/>
        <dbReference type="ChEBI" id="CHEBI:35121"/>
        <dbReference type="EC" id="4.2.1.33"/>
    </reaction>
</comment>
<dbReference type="HOGENOM" id="CLU_081378_0_3_5"/>
<feature type="domain" description="Aconitase A/isopropylmalate dehydratase small subunit swivel" evidence="11">
    <location>
        <begin position="4"/>
        <end position="124"/>
    </location>
</feature>
<dbReference type="GO" id="GO:0009098">
    <property type="term" value="P:L-leucine biosynthetic process"/>
    <property type="evidence" value="ECO:0007669"/>
    <property type="project" value="UniProtKB-UniPathway"/>
</dbReference>
<evidence type="ECO:0000256" key="9">
    <source>
        <dbReference type="ARBA" id="ARBA00023239"/>
    </source>
</evidence>
<dbReference type="UniPathway" id="UPA00048">
    <property type="reaction ID" value="UER00071"/>
</dbReference>
<dbReference type="InterPro" id="IPR033940">
    <property type="entry name" value="IPMI_Swivel"/>
</dbReference>
<dbReference type="PANTHER" id="PTHR43345">
    <property type="entry name" value="3-ISOPROPYLMALATE DEHYDRATASE SMALL SUBUNIT 2-RELATED-RELATED"/>
    <property type="match status" value="1"/>
</dbReference>
<dbReference type="AlphaFoldDB" id="B0T6M5"/>
<evidence type="ECO:0000259" key="11">
    <source>
        <dbReference type="Pfam" id="PF00694"/>
    </source>
</evidence>
<dbReference type="NCBIfam" id="NF002458">
    <property type="entry name" value="PRK01641.1"/>
    <property type="match status" value="1"/>
</dbReference>
<evidence type="ECO:0000256" key="7">
    <source>
        <dbReference type="ARBA" id="ARBA00022430"/>
    </source>
</evidence>
<keyword evidence="8" id="KW-0028">Amino-acid biosynthesis</keyword>
<comment type="function">
    <text evidence="2">Catalyzes the isomerization between 2-isopropylmalate and 3-isopropylmalate, via the formation of 2-isopropylmaleate.</text>
</comment>
<dbReference type="STRING" id="366602.Caul_0508"/>
<dbReference type="InterPro" id="IPR015928">
    <property type="entry name" value="Aconitase/3IPM_dehydase_swvl"/>
</dbReference>
<dbReference type="KEGG" id="cak:Caul_0508"/>
<evidence type="ECO:0000256" key="8">
    <source>
        <dbReference type="ARBA" id="ARBA00022605"/>
    </source>
</evidence>
<accession>B0T6M5</accession>
<evidence type="ECO:0000256" key="2">
    <source>
        <dbReference type="ARBA" id="ARBA00002695"/>
    </source>
</evidence>
<keyword evidence="10" id="KW-0100">Branched-chain amino acid biosynthesis</keyword>
<protein>
    <recommendedName>
        <fullName evidence="6">3-isopropylmalate dehydratase</fullName>
        <ecNumber evidence="6">4.2.1.33</ecNumber>
    </recommendedName>
</protein>
<keyword evidence="9 12" id="KW-0456">Lyase</keyword>
<dbReference type="SUPFAM" id="SSF52016">
    <property type="entry name" value="LeuD/IlvD-like"/>
    <property type="match status" value="1"/>
</dbReference>
<name>B0T6M5_CAUSK</name>
<dbReference type="EC" id="4.2.1.33" evidence="6"/>
<evidence type="ECO:0000256" key="1">
    <source>
        <dbReference type="ARBA" id="ARBA00000491"/>
    </source>
</evidence>
<sequence length="207" mass="22853">MTTPFVTLTGTAAVLPLANIDTDIIIRIERLTEGDQSRLGEYAFESLRYRDDGSDDPDFPLNRPEWRGAPILLAGPNFGCGSSREGAVTALAAMGIRCVIAPSYGDIFYANCFQNGLLPIRLDSEEIDRLIAAAERLEPMTVDLEAQTVAAGVIAALPFEIDPMRRESLLTGLDDLGRTLRDADLINTWQAADWQERPWIWQTEIAL</sequence>
<dbReference type="Pfam" id="PF00694">
    <property type="entry name" value="Aconitase_C"/>
    <property type="match status" value="1"/>
</dbReference>
<comment type="similarity">
    <text evidence="4">Belongs to the LeuD family. LeuD type 1 subfamily.</text>
</comment>
<dbReference type="eggNOG" id="COG0066">
    <property type="taxonomic scope" value="Bacteria"/>
</dbReference>
<evidence type="ECO:0000256" key="6">
    <source>
        <dbReference type="ARBA" id="ARBA00011998"/>
    </source>
</evidence>
<evidence type="ECO:0000256" key="5">
    <source>
        <dbReference type="ARBA" id="ARBA00011271"/>
    </source>
</evidence>
<reference evidence="12" key="1">
    <citation type="submission" date="2008-01" db="EMBL/GenBank/DDBJ databases">
        <title>Complete sequence of chromosome of Caulobacter sp. K31.</title>
        <authorList>
            <consortium name="US DOE Joint Genome Institute"/>
            <person name="Copeland A."/>
            <person name="Lucas S."/>
            <person name="Lapidus A."/>
            <person name="Barry K."/>
            <person name="Glavina del Rio T."/>
            <person name="Dalin E."/>
            <person name="Tice H."/>
            <person name="Pitluck S."/>
            <person name="Bruce D."/>
            <person name="Goodwin L."/>
            <person name="Thompson L.S."/>
            <person name="Brettin T."/>
            <person name="Detter J.C."/>
            <person name="Han C."/>
            <person name="Schmutz J."/>
            <person name="Larimer F."/>
            <person name="Land M."/>
            <person name="Hauser L."/>
            <person name="Kyrpides N."/>
            <person name="Kim E."/>
            <person name="Stephens C."/>
            <person name="Richardson P."/>
        </authorList>
    </citation>
    <scope>NUCLEOTIDE SEQUENCE [LARGE SCALE GENOMIC DNA]</scope>
    <source>
        <strain evidence="12">K31</strain>
    </source>
</reference>
<comment type="pathway">
    <text evidence="3">Amino-acid biosynthesis; L-leucine biosynthesis; L-leucine from 3-methyl-2-oxobutanoate: step 2/4.</text>
</comment>
<evidence type="ECO:0000256" key="4">
    <source>
        <dbReference type="ARBA" id="ARBA00009845"/>
    </source>
</evidence>
<dbReference type="Gene3D" id="3.20.19.10">
    <property type="entry name" value="Aconitase, domain 4"/>
    <property type="match status" value="1"/>
</dbReference>
<proteinExistence type="inferred from homology"/>
<gene>
    <name evidence="12" type="ordered locus">Caul_0508</name>
</gene>
<evidence type="ECO:0000256" key="10">
    <source>
        <dbReference type="ARBA" id="ARBA00023304"/>
    </source>
</evidence>
<organism evidence="12">
    <name type="scientific">Caulobacter sp. (strain K31)</name>
    <dbReference type="NCBI Taxonomy" id="366602"/>
    <lineage>
        <taxon>Bacteria</taxon>
        <taxon>Pseudomonadati</taxon>
        <taxon>Pseudomonadota</taxon>
        <taxon>Alphaproteobacteria</taxon>
        <taxon>Caulobacterales</taxon>
        <taxon>Caulobacteraceae</taxon>
        <taxon>Caulobacter</taxon>
    </lineage>
</organism>
<dbReference type="EMBL" id="CP000927">
    <property type="protein sequence ID" value="ABZ69642.1"/>
    <property type="molecule type" value="Genomic_DNA"/>
</dbReference>
<dbReference type="NCBIfam" id="TIGR00171">
    <property type="entry name" value="leuD"/>
    <property type="match status" value="1"/>
</dbReference>
<dbReference type="CDD" id="cd01577">
    <property type="entry name" value="IPMI_Swivel"/>
    <property type="match status" value="1"/>
</dbReference>
<dbReference type="InterPro" id="IPR004431">
    <property type="entry name" value="3-IsopropMal_deHydase_ssu"/>
</dbReference>
<keyword evidence="7" id="KW-0432">Leucine biosynthesis</keyword>
<dbReference type="InterPro" id="IPR050075">
    <property type="entry name" value="LeuD"/>
</dbReference>
<dbReference type="OrthoDB" id="9777465at2"/>
<dbReference type="InterPro" id="IPR000573">
    <property type="entry name" value="AconitaseA/IPMdHydase_ssu_swvl"/>
</dbReference>
<evidence type="ECO:0000256" key="3">
    <source>
        <dbReference type="ARBA" id="ARBA00004729"/>
    </source>
</evidence>
<comment type="subunit">
    <text evidence="5">Heterodimer of LeuC and LeuD.</text>
</comment>
<evidence type="ECO:0000313" key="12">
    <source>
        <dbReference type="EMBL" id="ABZ69642.1"/>
    </source>
</evidence>